<dbReference type="PANTHER" id="PTHR30327:SF1">
    <property type="entry name" value="UPF0301 PROTEIN YQGE"/>
    <property type="match status" value="1"/>
</dbReference>
<dbReference type="SUPFAM" id="SSF143456">
    <property type="entry name" value="VC0467-like"/>
    <property type="match status" value="1"/>
</dbReference>
<sequence>MESLKGRLLVSAGGLFDPNFRHTVVLVGDHDEEGAAGVVLNRPSPKAVAEALPPLAPLVAPGTPLYRGGPVRPTHPVLLAEFAHPELADLLVFERIGFLVGEVPDDLEAGIQRVRVYAGYSGWGPGQLEREMTEDSWIVAPARADDVFTDEPESLWRRVLQRLGPDYARLSEMPFDPRTN</sequence>
<dbReference type="HAMAP" id="MF_00758">
    <property type="entry name" value="UPF0301"/>
    <property type="match status" value="1"/>
</dbReference>
<evidence type="ECO:0000256" key="1">
    <source>
        <dbReference type="ARBA" id="ARBA00009600"/>
    </source>
</evidence>
<gene>
    <name evidence="3" type="ORF">WI372_13280</name>
</gene>
<comment type="similarity">
    <text evidence="1 2">Belongs to the UPF0301 (AlgH) family.</text>
</comment>
<dbReference type="Gene3D" id="3.40.1740.10">
    <property type="entry name" value="VC0467-like"/>
    <property type="match status" value="1"/>
</dbReference>
<comment type="caution">
    <text evidence="3">The sequence shown here is derived from an EMBL/GenBank/DDBJ whole genome shotgun (WGS) entry which is preliminary data.</text>
</comment>
<evidence type="ECO:0000313" key="3">
    <source>
        <dbReference type="EMBL" id="MEK9501959.1"/>
    </source>
</evidence>
<name>A0ABU9EB57_9BACT</name>
<reference evidence="3 4" key="1">
    <citation type="submission" date="2024-02" db="EMBL/GenBank/DDBJ databases">
        <title>A novel Gemmatimonadota bacterium.</title>
        <authorList>
            <person name="Du Z.-J."/>
            <person name="Ye Y.-Q."/>
        </authorList>
    </citation>
    <scope>NUCLEOTIDE SEQUENCE [LARGE SCALE GENOMIC DNA]</scope>
    <source>
        <strain evidence="3 4">DH-20</strain>
    </source>
</reference>
<evidence type="ECO:0000256" key="2">
    <source>
        <dbReference type="HAMAP-Rule" id="MF_00758"/>
    </source>
</evidence>
<dbReference type="Pfam" id="PF02622">
    <property type="entry name" value="DUF179"/>
    <property type="match status" value="1"/>
</dbReference>
<keyword evidence="4" id="KW-1185">Reference proteome</keyword>
<dbReference type="RefSeq" id="WP_405282651.1">
    <property type="nucleotide sequence ID" value="NZ_CP144380.1"/>
</dbReference>
<evidence type="ECO:0000313" key="4">
    <source>
        <dbReference type="Proteomes" id="UP001484239"/>
    </source>
</evidence>
<dbReference type="PANTHER" id="PTHR30327">
    <property type="entry name" value="UNCHARACTERIZED PROTEIN YQGE"/>
    <property type="match status" value="1"/>
</dbReference>
<accession>A0ABU9EB57</accession>
<organism evidence="3 4">
    <name type="scientific">Gaopeijia maritima</name>
    <dbReference type="NCBI Taxonomy" id="3119007"/>
    <lineage>
        <taxon>Bacteria</taxon>
        <taxon>Pseudomonadati</taxon>
        <taxon>Gemmatimonadota</taxon>
        <taxon>Longimicrobiia</taxon>
        <taxon>Gaopeijiales</taxon>
        <taxon>Gaopeijiaceae</taxon>
        <taxon>Gaopeijia</taxon>
    </lineage>
</organism>
<dbReference type="InterPro" id="IPR003774">
    <property type="entry name" value="AlgH-like"/>
</dbReference>
<dbReference type="EMBL" id="JBBHLI010000008">
    <property type="protein sequence ID" value="MEK9501959.1"/>
    <property type="molecule type" value="Genomic_DNA"/>
</dbReference>
<proteinExistence type="inferred from homology"/>
<dbReference type="Proteomes" id="UP001484239">
    <property type="component" value="Unassembled WGS sequence"/>
</dbReference>
<protein>
    <recommendedName>
        <fullName evidence="2">UPF0301 protein WI372_13280</fullName>
    </recommendedName>
</protein>